<sequence>MHLKDQGFKFCISPDKQQGRWLHPAERQRFFGERTDVTEWPSDKLVAFLMPAPEQQELFAA</sequence>
<comment type="caution">
    <text evidence="1">The sequence shown here is derived from an EMBL/GenBank/DDBJ whole genome shotgun (WGS) entry which is preliminary data.</text>
</comment>
<dbReference type="Proteomes" id="UP000442695">
    <property type="component" value="Unassembled WGS sequence"/>
</dbReference>
<reference evidence="1 2" key="1">
    <citation type="submission" date="2019-12" db="EMBL/GenBank/DDBJ databases">
        <authorList>
            <person name="Woiski C."/>
        </authorList>
    </citation>
    <scope>NUCLEOTIDE SEQUENCE [LARGE SCALE GENOMIC DNA]</scope>
    <source>
        <strain evidence="1 2">BOE100</strain>
    </source>
</reference>
<dbReference type="EMBL" id="WOWR01000004">
    <property type="protein sequence ID" value="KAF0255889.1"/>
    <property type="molecule type" value="Genomic_DNA"/>
</dbReference>
<evidence type="ECO:0000313" key="2">
    <source>
        <dbReference type="Proteomes" id="UP000442695"/>
    </source>
</evidence>
<dbReference type="RefSeq" id="WP_156858473.1">
    <property type="nucleotide sequence ID" value="NZ_WOWR01000004.1"/>
</dbReference>
<dbReference type="AlphaFoldDB" id="A0A7V8J5M9"/>
<proteinExistence type="predicted"/>
<accession>A0A7V8J5M9</accession>
<organism evidence="1 2">
    <name type="scientific">Pseudomonas putida</name>
    <name type="common">Arthrobacter siderocapsulatus</name>
    <dbReference type="NCBI Taxonomy" id="303"/>
    <lineage>
        <taxon>Bacteria</taxon>
        <taxon>Pseudomonadati</taxon>
        <taxon>Pseudomonadota</taxon>
        <taxon>Gammaproteobacteria</taxon>
        <taxon>Pseudomonadales</taxon>
        <taxon>Pseudomonadaceae</taxon>
        <taxon>Pseudomonas</taxon>
    </lineage>
</organism>
<protein>
    <submittedName>
        <fullName evidence="1">Uncharacterized protein</fullName>
    </submittedName>
</protein>
<name>A0A7V8J5M9_PSEPU</name>
<gene>
    <name evidence="1" type="ORF">GN299_05280</name>
</gene>
<evidence type="ECO:0000313" key="1">
    <source>
        <dbReference type="EMBL" id="KAF0255889.1"/>
    </source>
</evidence>